<gene>
    <name evidence="1" type="ORF">PC117_g11644</name>
</gene>
<reference evidence="1" key="1">
    <citation type="submission" date="2018-10" db="EMBL/GenBank/DDBJ databases">
        <title>Effector identification in a new, highly contiguous assembly of the strawberry crown rot pathogen Phytophthora cactorum.</title>
        <authorList>
            <person name="Armitage A.D."/>
            <person name="Nellist C.F."/>
            <person name="Bates H."/>
            <person name="Vickerstaff R.J."/>
            <person name="Harrison R.J."/>
        </authorList>
    </citation>
    <scope>NUCLEOTIDE SEQUENCE</scope>
    <source>
        <strain evidence="1">4040</strain>
    </source>
</reference>
<name>A0A8T1KRB5_9STRA</name>
<evidence type="ECO:0000313" key="1">
    <source>
        <dbReference type="EMBL" id="KAG2937557.1"/>
    </source>
</evidence>
<protein>
    <submittedName>
        <fullName evidence="1">Uncharacterized protein</fullName>
    </submittedName>
</protein>
<organism evidence="1 2">
    <name type="scientific">Phytophthora cactorum</name>
    <dbReference type="NCBI Taxonomy" id="29920"/>
    <lineage>
        <taxon>Eukaryota</taxon>
        <taxon>Sar</taxon>
        <taxon>Stramenopiles</taxon>
        <taxon>Oomycota</taxon>
        <taxon>Peronosporomycetes</taxon>
        <taxon>Peronosporales</taxon>
        <taxon>Peronosporaceae</taxon>
        <taxon>Phytophthora</taxon>
    </lineage>
</organism>
<proteinExistence type="predicted"/>
<sequence>MDTSPNLDLVPCVDDKLVIGGVLLVATYSTNVSMSSL</sequence>
<accession>A0A8T1KRB5</accession>
<dbReference type="Proteomes" id="UP000736787">
    <property type="component" value="Unassembled WGS sequence"/>
</dbReference>
<evidence type="ECO:0000313" key="2">
    <source>
        <dbReference type="Proteomes" id="UP000736787"/>
    </source>
</evidence>
<dbReference type="EMBL" id="RCMK01000305">
    <property type="protein sequence ID" value="KAG2937557.1"/>
    <property type="molecule type" value="Genomic_DNA"/>
</dbReference>
<dbReference type="AlphaFoldDB" id="A0A8T1KRB5"/>
<comment type="caution">
    <text evidence="1">The sequence shown here is derived from an EMBL/GenBank/DDBJ whole genome shotgun (WGS) entry which is preliminary data.</text>
</comment>